<dbReference type="InterPro" id="IPR029058">
    <property type="entry name" value="AB_hydrolase_fold"/>
</dbReference>
<dbReference type="OrthoDB" id="408373at2759"/>
<dbReference type="Gene3D" id="3.40.50.1820">
    <property type="entry name" value="alpha/beta hydrolase"/>
    <property type="match status" value="1"/>
</dbReference>
<name>A0A8H5FR05_9AGAR</name>
<sequence>MLGYGYGGTPKPMDPQLYVSSLFTRDIIDILDAEGIDQAVVVAHDCRLANYFPERFPCLAVGYITPTFFATPFEENLNLSKAVLGYENFGYWDFFSSDGADQTILDHLDSFWDIVYTKDTTKMITDWSPLGALEAFITNGIRIPSVDYVTPEERAIQMEAIRQGGLAAPLSWYKIARGTLEGQDDQGIPPENAFIHGPVFLGAALRDYVSVSAPSFLAGALVSSNSTATIREYNSGHWVQMALPDEVNGDLLEWIEGLGLDA</sequence>
<proteinExistence type="predicted"/>
<comment type="caution">
    <text evidence="1">The sequence shown here is derived from an EMBL/GenBank/DDBJ whole genome shotgun (WGS) entry which is preliminary data.</text>
</comment>
<keyword evidence="2" id="KW-1185">Reference proteome</keyword>
<protein>
    <submittedName>
        <fullName evidence="1">Uncharacterized protein</fullName>
    </submittedName>
</protein>
<accession>A0A8H5FR05</accession>
<evidence type="ECO:0000313" key="2">
    <source>
        <dbReference type="Proteomes" id="UP000559256"/>
    </source>
</evidence>
<gene>
    <name evidence="1" type="ORF">D9758_015142</name>
</gene>
<dbReference type="SUPFAM" id="SSF53474">
    <property type="entry name" value="alpha/beta-Hydrolases"/>
    <property type="match status" value="1"/>
</dbReference>
<dbReference type="AlphaFoldDB" id="A0A8H5FR05"/>
<evidence type="ECO:0000313" key="1">
    <source>
        <dbReference type="EMBL" id="KAF5345642.1"/>
    </source>
</evidence>
<reference evidence="1 2" key="1">
    <citation type="journal article" date="2020" name="ISME J.">
        <title>Uncovering the hidden diversity of litter-decomposition mechanisms in mushroom-forming fungi.</title>
        <authorList>
            <person name="Floudas D."/>
            <person name="Bentzer J."/>
            <person name="Ahren D."/>
            <person name="Johansson T."/>
            <person name="Persson P."/>
            <person name="Tunlid A."/>
        </authorList>
    </citation>
    <scope>NUCLEOTIDE SEQUENCE [LARGE SCALE GENOMIC DNA]</scope>
    <source>
        <strain evidence="1 2">CBS 291.85</strain>
    </source>
</reference>
<organism evidence="1 2">
    <name type="scientific">Tetrapyrgos nigripes</name>
    <dbReference type="NCBI Taxonomy" id="182062"/>
    <lineage>
        <taxon>Eukaryota</taxon>
        <taxon>Fungi</taxon>
        <taxon>Dikarya</taxon>
        <taxon>Basidiomycota</taxon>
        <taxon>Agaricomycotina</taxon>
        <taxon>Agaricomycetes</taxon>
        <taxon>Agaricomycetidae</taxon>
        <taxon>Agaricales</taxon>
        <taxon>Marasmiineae</taxon>
        <taxon>Marasmiaceae</taxon>
        <taxon>Tetrapyrgos</taxon>
    </lineage>
</organism>
<dbReference type="PANTHER" id="PTHR43329">
    <property type="entry name" value="EPOXIDE HYDROLASE"/>
    <property type="match status" value="1"/>
</dbReference>
<dbReference type="Proteomes" id="UP000559256">
    <property type="component" value="Unassembled WGS sequence"/>
</dbReference>
<dbReference type="EMBL" id="JAACJM010000110">
    <property type="protein sequence ID" value="KAF5345642.1"/>
    <property type="molecule type" value="Genomic_DNA"/>
</dbReference>